<accession>L0JTW4</accession>
<evidence type="ECO:0000313" key="2">
    <source>
        <dbReference type="Proteomes" id="UP000010878"/>
    </source>
</evidence>
<dbReference type="OrthoDB" id="166015at2157"/>
<dbReference type="RefSeq" id="WP_015319652.1">
    <property type="nucleotide sequence ID" value="NC_019974.1"/>
</dbReference>
<dbReference type="GeneID" id="14405357"/>
<sequence length="81" mass="8974">MAERTTNDEVLSRSELADYLSELSRRFEEGESGVDVPVGNKTVSLGHSEDVSVSVDVVERSSRLRGDRETVTVTMSWKPDS</sequence>
<proteinExistence type="predicted"/>
<dbReference type="EMBL" id="CP003929">
    <property type="protein sequence ID" value="AGB36196.1"/>
    <property type="molecule type" value="Genomic_DNA"/>
</dbReference>
<dbReference type="NCBIfam" id="TIGR04354">
    <property type="entry name" value="amphi-Trp"/>
    <property type="match status" value="1"/>
</dbReference>
<name>L0JTW4_9EURY</name>
<dbReference type="Proteomes" id="UP000010878">
    <property type="component" value="Chromosome"/>
</dbReference>
<reference evidence="1 2" key="1">
    <citation type="submission" date="2012-11" db="EMBL/GenBank/DDBJ databases">
        <title>FINISHED of Natronococcus occultus SP4, DSM 3396.</title>
        <authorList>
            <consortium name="DOE Joint Genome Institute"/>
            <person name="Eisen J."/>
            <person name="Huntemann M."/>
            <person name="Wei C.-L."/>
            <person name="Han J."/>
            <person name="Detter J.C."/>
            <person name="Han C."/>
            <person name="Tapia R."/>
            <person name="Chen A."/>
            <person name="Kyrpides N."/>
            <person name="Mavromatis K."/>
            <person name="Markowitz V."/>
            <person name="Szeto E."/>
            <person name="Ivanova N."/>
            <person name="Mikhailova N."/>
            <person name="Ovchinnikova G."/>
            <person name="Pagani I."/>
            <person name="Pati A."/>
            <person name="Goodwin L."/>
            <person name="Nordberg H.P."/>
            <person name="Cantor M.N."/>
            <person name="Hua S.X."/>
            <person name="Woyke T."/>
            <person name="Eisen J."/>
            <person name="Klenk H.-P."/>
            <person name="Klenk H.-P."/>
        </authorList>
    </citation>
    <scope>NUCLEOTIDE SEQUENCE [LARGE SCALE GENOMIC DNA]</scope>
    <source>
        <strain evidence="1 2">SP4</strain>
    </source>
</reference>
<dbReference type="eggNOG" id="arCOG04789">
    <property type="taxonomic scope" value="Archaea"/>
</dbReference>
<dbReference type="STRING" id="694430.Natoc_0329"/>
<evidence type="ECO:0000313" key="1">
    <source>
        <dbReference type="EMBL" id="AGB36196.1"/>
    </source>
</evidence>
<dbReference type="HOGENOM" id="CLU_170796_0_0_2"/>
<dbReference type="AlphaFoldDB" id="L0JTW4"/>
<keyword evidence="2" id="KW-1185">Reference proteome</keyword>
<dbReference type="InterPro" id="IPR027598">
    <property type="entry name" value="Amphi-Trp_dom"/>
</dbReference>
<evidence type="ECO:0008006" key="3">
    <source>
        <dbReference type="Google" id="ProtNLM"/>
    </source>
</evidence>
<protein>
    <recommendedName>
        <fullName evidence="3">Amphi-Trp domain-containing protein</fullName>
    </recommendedName>
</protein>
<gene>
    <name evidence="1" type="ORF">Natoc_0329</name>
</gene>
<dbReference type="KEGG" id="nou:Natoc_0329"/>
<organism evidence="1 2">
    <name type="scientific">Natronococcus occultus SP4</name>
    <dbReference type="NCBI Taxonomy" id="694430"/>
    <lineage>
        <taxon>Archaea</taxon>
        <taxon>Methanobacteriati</taxon>
        <taxon>Methanobacteriota</taxon>
        <taxon>Stenosarchaea group</taxon>
        <taxon>Halobacteria</taxon>
        <taxon>Halobacteriales</taxon>
        <taxon>Natrialbaceae</taxon>
        <taxon>Natronococcus</taxon>
    </lineage>
</organism>